<feature type="domain" description="ABC3 transporter permease C-terminal" evidence="12">
    <location>
        <begin position="177"/>
        <end position="294"/>
    </location>
</feature>
<dbReference type="InterPro" id="IPR003838">
    <property type="entry name" value="ABC3_permease_C"/>
</dbReference>
<evidence type="ECO:0000256" key="9">
    <source>
        <dbReference type="ARBA" id="ARBA00023306"/>
    </source>
</evidence>
<gene>
    <name evidence="14" type="ORF">KC675_03895</name>
</gene>
<evidence type="ECO:0000256" key="4">
    <source>
        <dbReference type="ARBA" id="ARBA00022475"/>
    </source>
</evidence>
<evidence type="ECO:0000256" key="6">
    <source>
        <dbReference type="ARBA" id="ARBA00022692"/>
    </source>
</evidence>
<accession>A0A955I9S4</accession>
<evidence type="ECO:0000256" key="11">
    <source>
        <dbReference type="SAM" id="Phobius"/>
    </source>
</evidence>
<evidence type="ECO:0000256" key="1">
    <source>
        <dbReference type="ARBA" id="ARBA00004651"/>
    </source>
</evidence>
<dbReference type="GO" id="GO:0005886">
    <property type="term" value="C:plasma membrane"/>
    <property type="evidence" value="ECO:0007669"/>
    <property type="project" value="UniProtKB-SubCell"/>
</dbReference>
<keyword evidence="6 11" id="KW-0812">Transmembrane</keyword>
<evidence type="ECO:0000256" key="2">
    <source>
        <dbReference type="ARBA" id="ARBA00007379"/>
    </source>
</evidence>
<evidence type="ECO:0000313" key="15">
    <source>
        <dbReference type="Proteomes" id="UP000745577"/>
    </source>
</evidence>
<dbReference type="GO" id="GO:0051301">
    <property type="term" value="P:cell division"/>
    <property type="evidence" value="ECO:0007669"/>
    <property type="project" value="UniProtKB-KW"/>
</dbReference>
<dbReference type="EMBL" id="JAGQLL010000045">
    <property type="protein sequence ID" value="MCA9380292.1"/>
    <property type="molecule type" value="Genomic_DNA"/>
</dbReference>
<feature type="transmembrane region" description="Helical" evidence="11">
    <location>
        <begin position="20"/>
        <end position="44"/>
    </location>
</feature>
<dbReference type="InterPro" id="IPR040690">
    <property type="entry name" value="FtsX_ECD"/>
</dbReference>
<dbReference type="Gene3D" id="3.30.70.3040">
    <property type="match status" value="1"/>
</dbReference>
<dbReference type="PANTHER" id="PTHR47755:SF1">
    <property type="entry name" value="CELL DIVISION PROTEIN FTSX"/>
    <property type="match status" value="1"/>
</dbReference>
<evidence type="ECO:0000256" key="5">
    <source>
        <dbReference type="ARBA" id="ARBA00022618"/>
    </source>
</evidence>
<keyword evidence="8 10" id="KW-0472">Membrane</keyword>
<keyword evidence="7 11" id="KW-1133">Transmembrane helix</keyword>
<comment type="caution">
    <text evidence="14">The sequence shown here is derived from an EMBL/GenBank/DDBJ whole genome shotgun (WGS) entry which is preliminary data.</text>
</comment>
<comment type="similarity">
    <text evidence="2 10">Belongs to the ABC-4 integral membrane protein family. FtsX subfamily.</text>
</comment>
<keyword evidence="5 10" id="KW-0132">Cell division</keyword>
<dbReference type="Pfam" id="PF02687">
    <property type="entry name" value="FtsX"/>
    <property type="match status" value="1"/>
</dbReference>
<dbReference type="InterPro" id="IPR004513">
    <property type="entry name" value="FtsX"/>
</dbReference>
<organism evidence="14 15">
    <name type="scientific">Candidatus Dojkabacteria bacterium</name>
    <dbReference type="NCBI Taxonomy" id="2099670"/>
    <lineage>
        <taxon>Bacteria</taxon>
        <taxon>Candidatus Dojkabacteria</taxon>
    </lineage>
</organism>
<dbReference type="PIRSF" id="PIRSF003097">
    <property type="entry name" value="FtsX"/>
    <property type="match status" value="1"/>
</dbReference>
<comment type="subcellular location">
    <subcellularLocation>
        <location evidence="1">Cell membrane</location>
        <topology evidence="1">Multi-pass membrane protein</topology>
    </subcellularLocation>
</comment>
<evidence type="ECO:0000259" key="12">
    <source>
        <dbReference type="Pfam" id="PF02687"/>
    </source>
</evidence>
<keyword evidence="4 10" id="KW-1003">Cell membrane</keyword>
<dbReference type="AlphaFoldDB" id="A0A955I9S4"/>
<keyword evidence="9 10" id="KW-0131">Cell cycle</keyword>
<evidence type="ECO:0000256" key="10">
    <source>
        <dbReference type="PIRNR" id="PIRNR003097"/>
    </source>
</evidence>
<feature type="transmembrane region" description="Helical" evidence="11">
    <location>
        <begin position="167"/>
        <end position="192"/>
    </location>
</feature>
<dbReference type="Proteomes" id="UP000745577">
    <property type="component" value="Unassembled WGS sequence"/>
</dbReference>
<evidence type="ECO:0000259" key="13">
    <source>
        <dbReference type="Pfam" id="PF18075"/>
    </source>
</evidence>
<protein>
    <recommendedName>
        <fullName evidence="3 10">Cell division protein FtsX</fullName>
    </recommendedName>
</protein>
<feature type="domain" description="FtsX extracellular" evidence="13">
    <location>
        <begin position="59"/>
        <end position="143"/>
    </location>
</feature>
<proteinExistence type="inferred from homology"/>
<sequence length="306" mass="34565">MSSFKRAFKNTTKQIKRSGWLAIASVFVMTLAFFISSIFTIIAFTSNLFLNSIENKPHIYVFFKSGTTEEEIITKQNEWQNLPEVATIEYTNETQALEEFKDVQERVNPDIAETIRSDVLPASLGIRLYSISDAENIINLVTQEQETNESIFAIRFSKETIDTIRTLFYWIRLGGGVLMGLLLLVIFFFTLLTVEFRTFIRSEEIGIMQLVGGSLWFIRLPFILEGMIYGLIGALISTLSLSLIGYYVLVVERNSNAVTFVYNLLGGLKWPSVDLLDVVFGVVIVAVLGSLIGAFNSIVAIRRYIN</sequence>
<reference evidence="14" key="1">
    <citation type="submission" date="2020-04" db="EMBL/GenBank/DDBJ databases">
        <authorList>
            <person name="Zhang T."/>
        </authorList>
    </citation>
    <scope>NUCLEOTIDE SEQUENCE</scope>
    <source>
        <strain evidence="14">HKST-UBA15</strain>
    </source>
</reference>
<feature type="transmembrane region" description="Helical" evidence="11">
    <location>
        <begin position="228"/>
        <end position="249"/>
    </location>
</feature>
<evidence type="ECO:0000256" key="8">
    <source>
        <dbReference type="ARBA" id="ARBA00023136"/>
    </source>
</evidence>
<evidence type="ECO:0000313" key="14">
    <source>
        <dbReference type="EMBL" id="MCA9380292.1"/>
    </source>
</evidence>
<name>A0A955I9S4_9BACT</name>
<evidence type="ECO:0000256" key="7">
    <source>
        <dbReference type="ARBA" id="ARBA00022989"/>
    </source>
</evidence>
<dbReference type="Pfam" id="PF18075">
    <property type="entry name" value="FtsX_ECD"/>
    <property type="match status" value="1"/>
</dbReference>
<evidence type="ECO:0000256" key="3">
    <source>
        <dbReference type="ARBA" id="ARBA00021907"/>
    </source>
</evidence>
<reference evidence="14" key="2">
    <citation type="journal article" date="2021" name="Microbiome">
        <title>Successional dynamics and alternative stable states in a saline activated sludge microbial community over 9 years.</title>
        <authorList>
            <person name="Wang Y."/>
            <person name="Ye J."/>
            <person name="Ju F."/>
            <person name="Liu L."/>
            <person name="Boyd J.A."/>
            <person name="Deng Y."/>
            <person name="Parks D.H."/>
            <person name="Jiang X."/>
            <person name="Yin X."/>
            <person name="Woodcroft B.J."/>
            <person name="Tyson G.W."/>
            <person name="Hugenholtz P."/>
            <person name="Polz M.F."/>
            <person name="Zhang T."/>
        </authorList>
    </citation>
    <scope>NUCLEOTIDE SEQUENCE</scope>
    <source>
        <strain evidence="14">HKST-UBA15</strain>
    </source>
</reference>
<feature type="transmembrane region" description="Helical" evidence="11">
    <location>
        <begin position="278"/>
        <end position="301"/>
    </location>
</feature>
<dbReference type="PANTHER" id="PTHR47755">
    <property type="entry name" value="CELL DIVISION PROTEIN FTSX"/>
    <property type="match status" value="1"/>
</dbReference>